<dbReference type="Proteomes" id="UP001190926">
    <property type="component" value="Unassembled WGS sequence"/>
</dbReference>
<dbReference type="PANTHER" id="PTHR38370">
    <property type="entry name" value="BETA-1,4-XYLOSIDASE"/>
    <property type="match status" value="1"/>
</dbReference>
<organism evidence="2 3">
    <name type="scientific">Perilla frutescens var. hirtella</name>
    <name type="common">Perilla citriodora</name>
    <name type="synonym">Perilla setoyensis</name>
    <dbReference type="NCBI Taxonomy" id="608512"/>
    <lineage>
        <taxon>Eukaryota</taxon>
        <taxon>Viridiplantae</taxon>
        <taxon>Streptophyta</taxon>
        <taxon>Embryophyta</taxon>
        <taxon>Tracheophyta</taxon>
        <taxon>Spermatophyta</taxon>
        <taxon>Magnoliopsida</taxon>
        <taxon>eudicotyledons</taxon>
        <taxon>Gunneridae</taxon>
        <taxon>Pentapetalae</taxon>
        <taxon>asterids</taxon>
        <taxon>lamiids</taxon>
        <taxon>Lamiales</taxon>
        <taxon>Lamiaceae</taxon>
        <taxon>Nepetoideae</taxon>
        <taxon>Elsholtzieae</taxon>
        <taxon>Perilla</taxon>
    </lineage>
</organism>
<dbReference type="EMBL" id="SDAM02000059">
    <property type="protein sequence ID" value="KAH6833192.1"/>
    <property type="molecule type" value="Genomic_DNA"/>
</dbReference>
<reference evidence="2 3" key="1">
    <citation type="journal article" date="2021" name="Nat. Commun.">
        <title>Incipient diploidization of the medicinal plant Perilla within 10,000 years.</title>
        <authorList>
            <person name="Zhang Y."/>
            <person name="Shen Q."/>
            <person name="Leng L."/>
            <person name="Zhang D."/>
            <person name="Chen S."/>
            <person name="Shi Y."/>
            <person name="Ning Z."/>
            <person name="Chen S."/>
        </authorList>
    </citation>
    <scope>NUCLEOTIDE SEQUENCE [LARGE SCALE GENOMIC DNA]</scope>
    <source>
        <strain evidence="3">cv. PC099</strain>
    </source>
</reference>
<accession>A0AAD4JG62</accession>
<proteinExistence type="predicted"/>
<protein>
    <submittedName>
        <fullName evidence="2">Beta-1</fullName>
    </submittedName>
</protein>
<gene>
    <name evidence="2" type="ORF">C2S53_008135</name>
</gene>
<keyword evidence="3" id="KW-1185">Reference proteome</keyword>
<evidence type="ECO:0000256" key="1">
    <source>
        <dbReference type="SAM" id="MobiDB-lite"/>
    </source>
</evidence>
<comment type="caution">
    <text evidence="2">The sequence shown here is derived from an EMBL/GenBank/DDBJ whole genome shotgun (WGS) entry which is preliminary data.</text>
</comment>
<dbReference type="PANTHER" id="PTHR38370:SF1">
    <property type="entry name" value="BETA-1,4-XYLOSIDASE"/>
    <property type="match status" value="1"/>
</dbReference>
<evidence type="ECO:0000313" key="3">
    <source>
        <dbReference type="Proteomes" id="UP001190926"/>
    </source>
</evidence>
<name>A0AAD4JG62_PERFH</name>
<feature type="region of interest" description="Disordered" evidence="1">
    <location>
        <begin position="39"/>
        <end position="75"/>
    </location>
</feature>
<evidence type="ECO:0000313" key="2">
    <source>
        <dbReference type="EMBL" id="KAH6833192.1"/>
    </source>
</evidence>
<sequence>MEGLIPILIRAMKKQRPQHAYRCLSENSTGRSYHLLLAGDSAGGSSHRRTRSDCHGQDAVTGSENSTARGAANAENGLRHRGFSAAALYGQVSGSA</sequence>
<dbReference type="AlphaFoldDB" id="A0AAD4JG62"/>